<evidence type="ECO:0000256" key="1">
    <source>
        <dbReference type="SAM" id="MobiDB-lite"/>
    </source>
</evidence>
<reference evidence="2 3" key="1">
    <citation type="journal article" date="2018" name="BMC Genomics">
        <title>Comparative genome analyses reveal sequence features reflecting distinct modes of host-adaptation between dicot and monocot powdery mildew.</title>
        <authorList>
            <person name="Wu Y."/>
            <person name="Ma X."/>
            <person name="Pan Z."/>
            <person name="Kale S.D."/>
            <person name="Song Y."/>
            <person name="King H."/>
            <person name="Zhang Q."/>
            <person name="Presley C."/>
            <person name="Deng X."/>
            <person name="Wei C.I."/>
            <person name="Xiao S."/>
        </authorList>
    </citation>
    <scope>NUCLEOTIDE SEQUENCE [LARGE SCALE GENOMIC DNA]</scope>
    <source>
        <strain evidence="2">UMSG3</strain>
    </source>
</reference>
<dbReference type="EMBL" id="MCBQ01005565">
    <property type="protein sequence ID" value="RKF79433.1"/>
    <property type="molecule type" value="Genomic_DNA"/>
</dbReference>
<gene>
    <name evidence="2" type="ORF">GcM3_055040</name>
</gene>
<accession>A0A420IY89</accession>
<sequence>MHQNFRTHYRVNQQKELVKRRPEIPDETQFADESASEDADENCFPNEISDLNNQSKVDKDHEQDQTPEVNEITKGTISKNNTLDDRQAEEPQPQVRRYLTRGAKANPSWKQAENDSWPGNNSNYGVYPAAYTVCYLARSKVSVDPQTYKEAMTRPEADQWRSAIFKKFSQLQNMKTRNSCKRSSLSPELRPLTGKLVFKTKRDKNGNILKHKARWVVGGFEQKEGVDYNQTFASACC</sequence>
<comment type="caution">
    <text evidence="2">The sequence shown here is derived from an EMBL/GenBank/DDBJ whole genome shotgun (WGS) entry which is preliminary data.</text>
</comment>
<feature type="region of interest" description="Disordered" evidence="1">
    <location>
        <begin position="1"/>
        <end position="94"/>
    </location>
</feature>
<dbReference type="AlphaFoldDB" id="A0A420IY89"/>
<dbReference type="Proteomes" id="UP000283383">
    <property type="component" value="Unassembled WGS sequence"/>
</dbReference>
<keyword evidence="3" id="KW-1185">Reference proteome</keyword>
<dbReference type="STRING" id="62708.A0A420IY89"/>
<name>A0A420IY89_9PEZI</name>
<evidence type="ECO:0008006" key="4">
    <source>
        <dbReference type="Google" id="ProtNLM"/>
    </source>
</evidence>
<feature type="compositionally biased region" description="Acidic residues" evidence="1">
    <location>
        <begin position="25"/>
        <end position="41"/>
    </location>
</feature>
<evidence type="ECO:0000313" key="3">
    <source>
        <dbReference type="Proteomes" id="UP000283383"/>
    </source>
</evidence>
<protein>
    <recommendedName>
        <fullName evidence="4">Reverse transcriptase Ty1/copia-type domain-containing protein</fullName>
    </recommendedName>
</protein>
<organism evidence="2 3">
    <name type="scientific">Golovinomyces cichoracearum</name>
    <dbReference type="NCBI Taxonomy" id="62708"/>
    <lineage>
        <taxon>Eukaryota</taxon>
        <taxon>Fungi</taxon>
        <taxon>Dikarya</taxon>
        <taxon>Ascomycota</taxon>
        <taxon>Pezizomycotina</taxon>
        <taxon>Leotiomycetes</taxon>
        <taxon>Erysiphales</taxon>
        <taxon>Erysiphaceae</taxon>
        <taxon>Golovinomyces</taxon>
    </lineage>
</organism>
<evidence type="ECO:0000313" key="2">
    <source>
        <dbReference type="EMBL" id="RKF79433.1"/>
    </source>
</evidence>
<proteinExistence type="predicted"/>